<gene>
    <name evidence="2" type="ORF">HIM_07844</name>
</gene>
<feature type="signal peptide" evidence="1">
    <location>
        <begin position="1"/>
        <end position="23"/>
    </location>
</feature>
<evidence type="ECO:0000313" key="2">
    <source>
        <dbReference type="EMBL" id="KJZ72769.1"/>
    </source>
</evidence>
<accession>A0A0F8A411</accession>
<dbReference type="AlphaFoldDB" id="A0A0F8A411"/>
<dbReference type="EMBL" id="KQ030542">
    <property type="protein sequence ID" value="KJZ72769.1"/>
    <property type="molecule type" value="Genomic_DNA"/>
</dbReference>
<feature type="chain" id="PRO_5002526819" evidence="1">
    <location>
        <begin position="24"/>
        <end position="307"/>
    </location>
</feature>
<reference evidence="2 3" key="1">
    <citation type="journal article" date="2014" name="Genome Biol. Evol.">
        <title>Comparative genomics and transcriptomics analyses reveal divergent lifestyle features of nematode endoparasitic fungus Hirsutella minnesotensis.</title>
        <authorList>
            <person name="Lai Y."/>
            <person name="Liu K."/>
            <person name="Zhang X."/>
            <person name="Zhang X."/>
            <person name="Li K."/>
            <person name="Wang N."/>
            <person name="Shu C."/>
            <person name="Wu Y."/>
            <person name="Wang C."/>
            <person name="Bushley K.E."/>
            <person name="Xiang M."/>
            <person name="Liu X."/>
        </authorList>
    </citation>
    <scope>NUCLEOTIDE SEQUENCE [LARGE SCALE GENOMIC DNA]</scope>
    <source>
        <strain evidence="2 3">3608</strain>
    </source>
</reference>
<proteinExistence type="predicted"/>
<dbReference type="Proteomes" id="UP000054481">
    <property type="component" value="Unassembled WGS sequence"/>
</dbReference>
<evidence type="ECO:0000256" key="1">
    <source>
        <dbReference type="SAM" id="SignalP"/>
    </source>
</evidence>
<evidence type="ECO:0000313" key="3">
    <source>
        <dbReference type="Proteomes" id="UP000054481"/>
    </source>
</evidence>
<organism evidence="2 3">
    <name type="scientific">Hirsutella minnesotensis 3608</name>
    <dbReference type="NCBI Taxonomy" id="1043627"/>
    <lineage>
        <taxon>Eukaryota</taxon>
        <taxon>Fungi</taxon>
        <taxon>Dikarya</taxon>
        <taxon>Ascomycota</taxon>
        <taxon>Pezizomycotina</taxon>
        <taxon>Sordariomycetes</taxon>
        <taxon>Hypocreomycetidae</taxon>
        <taxon>Hypocreales</taxon>
        <taxon>Ophiocordycipitaceae</taxon>
        <taxon>Hirsutella</taxon>
    </lineage>
</organism>
<protein>
    <submittedName>
        <fullName evidence="2">Uncharacterized protein</fullName>
    </submittedName>
</protein>
<keyword evidence="1" id="KW-0732">Signal</keyword>
<dbReference type="OrthoDB" id="5153211at2759"/>
<sequence length="307" mass="33541">MKVSTTLISVLAGLGAAAPQSDGTLQESLSRDLDVDVKNTLQKLVEKNKNPAKELPTILKDFGLQVGGSLPNHVGQGVSVSGLFASGDYSISLESFRTNMKNLGTTAMAFLPAEASPLGNLPGFMMLLLSLGKAVERYSLAEQIAKQDQKEACFSKTRTYKDICENCSPDLLVSVLGKLNNCKDEPAVTRDASKDQGTAKSLCVRSVLCRDYRQGGSREIKSKADRYDPLRGFWCRTKDEQIGLLLDAKLGQTLRSSLDTTDFEEFRSKLQQPCMDLLGDQAPVKCPTKAEIEDTNTRFPPINYCSK</sequence>
<keyword evidence="3" id="KW-1185">Reference proteome</keyword>
<name>A0A0F8A411_9HYPO</name>